<accession>A0A9N9C2G1</accession>
<gene>
    <name evidence="1" type="ORF">POCULU_LOCUS6700</name>
</gene>
<organism evidence="1 2">
    <name type="scientific">Paraglomus occultum</name>
    <dbReference type="NCBI Taxonomy" id="144539"/>
    <lineage>
        <taxon>Eukaryota</taxon>
        <taxon>Fungi</taxon>
        <taxon>Fungi incertae sedis</taxon>
        <taxon>Mucoromycota</taxon>
        <taxon>Glomeromycotina</taxon>
        <taxon>Glomeromycetes</taxon>
        <taxon>Paraglomerales</taxon>
        <taxon>Paraglomeraceae</taxon>
        <taxon>Paraglomus</taxon>
    </lineage>
</organism>
<evidence type="ECO:0000313" key="1">
    <source>
        <dbReference type="EMBL" id="CAG8585410.1"/>
    </source>
</evidence>
<proteinExistence type="predicted"/>
<comment type="caution">
    <text evidence="1">The sequence shown here is derived from an EMBL/GenBank/DDBJ whole genome shotgun (WGS) entry which is preliminary data.</text>
</comment>
<name>A0A9N9C2G1_9GLOM</name>
<dbReference type="EMBL" id="CAJVPJ010001298">
    <property type="protein sequence ID" value="CAG8585410.1"/>
    <property type="molecule type" value="Genomic_DNA"/>
</dbReference>
<evidence type="ECO:0000313" key="2">
    <source>
        <dbReference type="Proteomes" id="UP000789572"/>
    </source>
</evidence>
<reference evidence="1" key="1">
    <citation type="submission" date="2021-06" db="EMBL/GenBank/DDBJ databases">
        <authorList>
            <person name="Kallberg Y."/>
            <person name="Tangrot J."/>
            <person name="Rosling A."/>
        </authorList>
    </citation>
    <scope>NUCLEOTIDE SEQUENCE</scope>
    <source>
        <strain evidence="1">IA702</strain>
    </source>
</reference>
<feature type="non-terminal residue" evidence="1">
    <location>
        <position position="46"/>
    </location>
</feature>
<protein>
    <submittedName>
        <fullName evidence="1">10949_t:CDS:1</fullName>
    </submittedName>
</protein>
<dbReference type="Proteomes" id="UP000789572">
    <property type="component" value="Unassembled WGS sequence"/>
</dbReference>
<dbReference type="AlphaFoldDB" id="A0A9N9C2G1"/>
<keyword evidence="2" id="KW-1185">Reference proteome</keyword>
<sequence length="46" mass="5527">MYLPSNAMPMEEIHIQRQIKCWDVYQIPEIKRALSSVTFKRQICVM</sequence>